<proteinExistence type="inferred from homology"/>
<reference evidence="4" key="1">
    <citation type="submission" date="2022-12" db="EMBL/GenBank/DDBJ databases">
        <title>Draft genome assemblies for two species of Escallonia (Escalloniales).</title>
        <authorList>
            <person name="Chanderbali A."/>
            <person name="Dervinis C."/>
            <person name="Anghel I."/>
            <person name="Soltis D."/>
            <person name="Soltis P."/>
            <person name="Zapata F."/>
        </authorList>
    </citation>
    <scope>NUCLEOTIDE SEQUENCE</scope>
    <source>
        <strain evidence="4">UCBG64.0493</strain>
        <tissue evidence="4">Leaf</tissue>
    </source>
</reference>
<feature type="compositionally biased region" description="Acidic residues" evidence="3">
    <location>
        <begin position="17"/>
        <end position="34"/>
    </location>
</feature>
<organism evidence="4 5">
    <name type="scientific">Escallonia herrerae</name>
    <dbReference type="NCBI Taxonomy" id="1293975"/>
    <lineage>
        <taxon>Eukaryota</taxon>
        <taxon>Viridiplantae</taxon>
        <taxon>Streptophyta</taxon>
        <taxon>Embryophyta</taxon>
        <taxon>Tracheophyta</taxon>
        <taxon>Spermatophyta</taxon>
        <taxon>Magnoliopsida</taxon>
        <taxon>eudicotyledons</taxon>
        <taxon>Gunneridae</taxon>
        <taxon>Pentapetalae</taxon>
        <taxon>asterids</taxon>
        <taxon>campanulids</taxon>
        <taxon>Escalloniales</taxon>
        <taxon>Escalloniaceae</taxon>
        <taxon>Escallonia</taxon>
    </lineage>
</organism>
<dbReference type="PANTHER" id="PTHR33227">
    <property type="entry name" value="STIGMA-SPECIFIC STIG1-LIKE PROTEIN 3"/>
    <property type="match status" value="1"/>
</dbReference>
<dbReference type="EMBL" id="JAVXUP010001004">
    <property type="protein sequence ID" value="KAK3017393.1"/>
    <property type="molecule type" value="Genomic_DNA"/>
</dbReference>
<keyword evidence="2" id="KW-0732">Signal</keyword>
<dbReference type="Pfam" id="PF04885">
    <property type="entry name" value="Stig1"/>
    <property type="match status" value="1"/>
</dbReference>
<evidence type="ECO:0000256" key="3">
    <source>
        <dbReference type="SAM" id="MobiDB-lite"/>
    </source>
</evidence>
<evidence type="ECO:0008006" key="6">
    <source>
        <dbReference type="Google" id="ProtNLM"/>
    </source>
</evidence>
<sequence>MEKLSSHVSIVATNEGEGVEEDEDSLDFSAETEESSSLRGVWRFLSQKKRADRLKCNKNPRVCGKKGSPGPHCCKKKCVNVLKDRLNCGMCGKKCKYNEVCCQGKCVNPSANRRHCGGCNNRCGNGGSCAFGLCSYA</sequence>
<accession>A0AA88W171</accession>
<feature type="compositionally biased region" description="Polar residues" evidence="3">
    <location>
        <begin position="1"/>
        <end position="12"/>
    </location>
</feature>
<protein>
    <recommendedName>
        <fullName evidence="6">Stigma-specific STIG1-like protein 1</fullName>
    </recommendedName>
</protein>
<evidence type="ECO:0000313" key="5">
    <source>
        <dbReference type="Proteomes" id="UP001188597"/>
    </source>
</evidence>
<evidence type="ECO:0000313" key="4">
    <source>
        <dbReference type="EMBL" id="KAK3017393.1"/>
    </source>
</evidence>
<feature type="region of interest" description="Disordered" evidence="3">
    <location>
        <begin position="1"/>
        <end position="35"/>
    </location>
</feature>
<comment type="similarity">
    <text evidence="1">Belongs to the STIG1 family.</text>
</comment>
<name>A0AA88W171_9ASTE</name>
<dbReference type="Proteomes" id="UP001188597">
    <property type="component" value="Unassembled WGS sequence"/>
</dbReference>
<gene>
    <name evidence="4" type="ORF">RJ639_006687</name>
</gene>
<dbReference type="InterPro" id="IPR006969">
    <property type="entry name" value="Stig-like"/>
</dbReference>
<evidence type="ECO:0000256" key="1">
    <source>
        <dbReference type="ARBA" id="ARBA00006010"/>
    </source>
</evidence>
<comment type="caution">
    <text evidence="4">The sequence shown here is derived from an EMBL/GenBank/DDBJ whole genome shotgun (WGS) entry which is preliminary data.</text>
</comment>
<evidence type="ECO:0000256" key="2">
    <source>
        <dbReference type="ARBA" id="ARBA00022729"/>
    </source>
</evidence>
<dbReference type="AlphaFoldDB" id="A0AA88W171"/>
<dbReference type="PANTHER" id="PTHR33227:SF21">
    <property type="entry name" value="F12F1.21 PROTEIN"/>
    <property type="match status" value="1"/>
</dbReference>
<keyword evidence="5" id="KW-1185">Reference proteome</keyword>